<feature type="transmembrane region" description="Helical" evidence="1">
    <location>
        <begin position="68"/>
        <end position="85"/>
    </location>
</feature>
<evidence type="ECO:0000259" key="3">
    <source>
        <dbReference type="Pfam" id="PF16344"/>
    </source>
</evidence>
<dbReference type="Proteomes" id="UP000264217">
    <property type="component" value="Unassembled WGS sequence"/>
</dbReference>
<protein>
    <submittedName>
        <fullName evidence="4">DUF4974 domain-containing protein</fullName>
    </submittedName>
</protein>
<dbReference type="Pfam" id="PF16344">
    <property type="entry name" value="FecR_C"/>
    <property type="match status" value="1"/>
</dbReference>
<gene>
    <name evidence="4" type="ORF">D0C36_02635</name>
</gene>
<accession>A0A372NWH3</accession>
<evidence type="ECO:0000256" key="1">
    <source>
        <dbReference type="SAM" id="Phobius"/>
    </source>
</evidence>
<keyword evidence="1" id="KW-0472">Membrane</keyword>
<dbReference type="RefSeq" id="WP_117390028.1">
    <property type="nucleotide sequence ID" value="NZ_QWDC01000001.1"/>
</dbReference>
<dbReference type="AlphaFoldDB" id="A0A372NWH3"/>
<evidence type="ECO:0000259" key="2">
    <source>
        <dbReference type="Pfam" id="PF04773"/>
    </source>
</evidence>
<evidence type="ECO:0000313" key="4">
    <source>
        <dbReference type="EMBL" id="RFZ94465.1"/>
    </source>
</evidence>
<organism evidence="4 5">
    <name type="scientific">Mucilaginibacter conchicola</name>
    <dbReference type="NCBI Taxonomy" id="2303333"/>
    <lineage>
        <taxon>Bacteria</taxon>
        <taxon>Pseudomonadati</taxon>
        <taxon>Bacteroidota</taxon>
        <taxon>Sphingobacteriia</taxon>
        <taxon>Sphingobacteriales</taxon>
        <taxon>Sphingobacteriaceae</taxon>
        <taxon>Mucilaginibacter</taxon>
    </lineage>
</organism>
<feature type="domain" description="Protein FecR C-terminal" evidence="3">
    <location>
        <begin position="242"/>
        <end position="294"/>
    </location>
</feature>
<dbReference type="GO" id="GO:0016989">
    <property type="term" value="F:sigma factor antagonist activity"/>
    <property type="evidence" value="ECO:0007669"/>
    <property type="project" value="TreeGrafter"/>
</dbReference>
<reference evidence="4 5" key="1">
    <citation type="submission" date="2018-08" db="EMBL/GenBank/DDBJ databases">
        <title>Mucilaginibacter sp. MYSH2.</title>
        <authorList>
            <person name="Seo T."/>
        </authorList>
    </citation>
    <scope>NUCLEOTIDE SEQUENCE [LARGE SCALE GENOMIC DNA]</scope>
    <source>
        <strain evidence="4 5">MYSH2</strain>
    </source>
</reference>
<dbReference type="EMBL" id="QWDC01000001">
    <property type="protein sequence ID" value="RFZ94465.1"/>
    <property type="molecule type" value="Genomic_DNA"/>
</dbReference>
<feature type="domain" description="FecR protein" evidence="2">
    <location>
        <begin position="102"/>
        <end position="196"/>
    </location>
</feature>
<dbReference type="OrthoDB" id="1119382at2"/>
<proteinExistence type="predicted"/>
<comment type="caution">
    <text evidence="4">The sequence shown here is derived from an EMBL/GenBank/DDBJ whole genome shotgun (WGS) entry which is preliminary data.</text>
</comment>
<keyword evidence="5" id="KW-1185">Reference proteome</keyword>
<dbReference type="InterPro" id="IPR032508">
    <property type="entry name" value="FecR_C"/>
</dbReference>
<dbReference type="InterPro" id="IPR006860">
    <property type="entry name" value="FecR"/>
</dbReference>
<dbReference type="InterPro" id="IPR012373">
    <property type="entry name" value="Ferrdict_sens_TM"/>
</dbReference>
<dbReference type="Gene3D" id="2.60.120.1440">
    <property type="match status" value="1"/>
</dbReference>
<keyword evidence="1" id="KW-1133">Transmembrane helix</keyword>
<dbReference type="PANTHER" id="PTHR30273:SF2">
    <property type="entry name" value="PROTEIN FECR"/>
    <property type="match status" value="1"/>
</dbReference>
<sequence>MRKFTFLRKKIEAKDRALQENLVQKYFDELELGKEADASDFDRNAVYSRITDQIDAMPAYKNNVKKRWIAAASVIAVIVTAGLLYQNKNQVMDVVSPIAQKELTTGGKQVASFTLSDGTKVWLNGDSKMSYPETFRGDKREIIITGEAFLEVAHDDKMPFIVRTGDVRTQVLGTSFNVKAYPEESFVKVDVATGKVGVIAPANKTVFLTPRQEVLFDKKTRVATIAENVDITALAGWKEGNFIVKNMPLAEVLSVIQRRFGVQVKADSNLAQCSITANFTNVSLQNVMKIVAKLVKGKAVQSTDGNSYKLTGKGC</sequence>
<dbReference type="Gene3D" id="3.55.50.30">
    <property type="match status" value="1"/>
</dbReference>
<dbReference type="PANTHER" id="PTHR30273">
    <property type="entry name" value="PERIPLASMIC SIGNAL SENSOR AND SIGMA FACTOR ACTIVATOR FECR-RELATED"/>
    <property type="match status" value="1"/>
</dbReference>
<name>A0A372NWH3_9SPHI</name>
<keyword evidence="1" id="KW-0812">Transmembrane</keyword>
<dbReference type="Pfam" id="PF04773">
    <property type="entry name" value="FecR"/>
    <property type="match status" value="1"/>
</dbReference>
<evidence type="ECO:0000313" key="5">
    <source>
        <dbReference type="Proteomes" id="UP000264217"/>
    </source>
</evidence>